<dbReference type="Proteomes" id="UP001148629">
    <property type="component" value="Unassembled WGS sequence"/>
</dbReference>
<protein>
    <submittedName>
        <fullName evidence="1">Uncharacterized protein</fullName>
    </submittedName>
</protein>
<proteinExistence type="predicted"/>
<comment type="caution">
    <text evidence="1">The sequence shown here is derived from an EMBL/GenBank/DDBJ whole genome shotgun (WGS) entry which is preliminary data.</text>
</comment>
<organism evidence="1 2">
    <name type="scientific">Fusarium decemcellulare</name>
    <dbReference type="NCBI Taxonomy" id="57161"/>
    <lineage>
        <taxon>Eukaryota</taxon>
        <taxon>Fungi</taxon>
        <taxon>Dikarya</taxon>
        <taxon>Ascomycota</taxon>
        <taxon>Pezizomycotina</taxon>
        <taxon>Sordariomycetes</taxon>
        <taxon>Hypocreomycetidae</taxon>
        <taxon>Hypocreales</taxon>
        <taxon>Nectriaceae</taxon>
        <taxon>Fusarium</taxon>
        <taxon>Fusarium decemcellulare species complex</taxon>
    </lineage>
</organism>
<dbReference type="EMBL" id="JANRMS010002374">
    <property type="protein sequence ID" value="KAJ3522803.1"/>
    <property type="molecule type" value="Genomic_DNA"/>
</dbReference>
<evidence type="ECO:0000313" key="2">
    <source>
        <dbReference type="Proteomes" id="UP001148629"/>
    </source>
</evidence>
<reference evidence="1" key="1">
    <citation type="submission" date="2022-08" db="EMBL/GenBank/DDBJ databases">
        <title>Genome Sequence of Fusarium decemcellulare.</title>
        <authorList>
            <person name="Buettner E."/>
        </authorList>
    </citation>
    <scope>NUCLEOTIDE SEQUENCE</scope>
    <source>
        <strain evidence="1">Babe19</strain>
    </source>
</reference>
<sequence>MSPPERPWNRLDADRESDAGKTRQLKLSALPIIAVRGDCVDLSFSPPASNRLAARSRITSAPATMGEPRRNPKRKASEAANDVNQASNKDSGRLLDEALSPLSQEDIQDWEGWVELESEPAFFNIILRDLGVRNVKAQEIFTIDEDSLALLPQPVYGLIFLFQYLPGHDEVNEEQDISDVWFANQTTDNACATVAMLNIVMNAEGIDLGDKLQDFKNSTKDLNTALRGRQLSKNTFIRTIHNSFTRRMDHLNADLALENEASEAKSSKARRRAAPKKGRKTPRKKKVRSDYGFHFIAYVPAGGHVWELDGLQSKPHRLDGVPEGDWTSVARPQIEGRMLQYEESQLSFNLLALCQSPLAAHSRAIARAAASLDYLHTRMQSCPTFTDLVCADKKPLDIEDTRHLSEYNLSPTDITNSSIPEAIREKINCSDIDTKSAYELHQELVIEVKAAMGEYRAELTSIADDEQRVKGRKKDYGPALHKWVKKLADKGVLEDAIKAS</sequence>
<name>A0ACC1RQB3_9HYPO</name>
<keyword evidence="2" id="KW-1185">Reference proteome</keyword>
<accession>A0ACC1RQB3</accession>
<evidence type="ECO:0000313" key="1">
    <source>
        <dbReference type="EMBL" id="KAJ3522803.1"/>
    </source>
</evidence>
<gene>
    <name evidence="1" type="ORF">NM208_g12705</name>
</gene>